<feature type="domain" description="CCHC-type" evidence="3">
    <location>
        <begin position="15"/>
        <end position="28"/>
    </location>
</feature>
<organism evidence="4 5">
    <name type="scientific">Armadillidium nasatum</name>
    <dbReference type="NCBI Taxonomy" id="96803"/>
    <lineage>
        <taxon>Eukaryota</taxon>
        <taxon>Metazoa</taxon>
        <taxon>Ecdysozoa</taxon>
        <taxon>Arthropoda</taxon>
        <taxon>Crustacea</taxon>
        <taxon>Multicrustacea</taxon>
        <taxon>Malacostraca</taxon>
        <taxon>Eumalacostraca</taxon>
        <taxon>Peracarida</taxon>
        <taxon>Isopoda</taxon>
        <taxon>Oniscidea</taxon>
        <taxon>Crinocheta</taxon>
        <taxon>Armadillidiidae</taxon>
        <taxon>Armadillidium</taxon>
    </lineage>
</organism>
<dbReference type="GO" id="GO:0008270">
    <property type="term" value="F:zinc ion binding"/>
    <property type="evidence" value="ECO:0007669"/>
    <property type="project" value="UniProtKB-KW"/>
</dbReference>
<dbReference type="Proteomes" id="UP000326759">
    <property type="component" value="Unassembled WGS sequence"/>
</dbReference>
<evidence type="ECO:0000256" key="1">
    <source>
        <dbReference type="PROSITE-ProRule" id="PRU00047"/>
    </source>
</evidence>
<dbReference type="SUPFAM" id="SSF57756">
    <property type="entry name" value="Retrovirus zinc finger-like domains"/>
    <property type="match status" value="1"/>
</dbReference>
<reference evidence="4 5" key="1">
    <citation type="journal article" date="2019" name="PLoS Biol.">
        <title>Sex chromosomes control vertical transmission of feminizing Wolbachia symbionts in an isopod.</title>
        <authorList>
            <person name="Becking T."/>
            <person name="Chebbi M.A."/>
            <person name="Giraud I."/>
            <person name="Moumen B."/>
            <person name="Laverre T."/>
            <person name="Caubet Y."/>
            <person name="Peccoud J."/>
            <person name="Gilbert C."/>
            <person name="Cordaux R."/>
        </authorList>
    </citation>
    <scope>NUCLEOTIDE SEQUENCE [LARGE SCALE GENOMIC DNA]</scope>
    <source>
        <strain evidence="4">ANa2</strain>
        <tissue evidence="4">Whole body excluding digestive tract and cuticle</tissue>
    </source>
</reference>
<feature type="domain" description="CCHC-type" evidence="3">
    <location>
        <begin position="35"/>
        <end position="50"/>
    </location>
</feature>
<evidence type="ECO:0000256" key="2">
    <source>
        <dbReference type="SAM" id="Phobius"/>
    </source>
</evidence>
<dbReference type="OrthoDB" id="6496131at2759"/>
<gene>
    <name evidence="4" type="ORF">Anas_13330</name>
</gene>
<keyword evidence="1" id="KW-0863">Zinc-finger</keyword>
<evidence type="ECO:0000259" key="3">
    <source>
        <dbReference type="PROSITE" id="PS50158"/>
    </source>
</evidence>
<keyword evidence="2" id="KW-0472">Membrane</keyword>
<dbReference type="SMART" id="SM00343">
    <property type="entry name" value="ZnF_C2HC"/>
    <property type="match status" value="2"/>
</dbReference>
<dbReference type="InterPro" id="IPR036875">
    <property type="entry name" value="Znf_CCHC_sf"/>
</dbReference>
<dbReference type="InterPro" id="IPR001878">
    <property type="entry name" value="Znf_CCHC"/>
</dbReference>
<dbReference type="PROSITE" id="PS50158">
    <property type="entry name" value="ZF_CCHC"/>
    <property type="match status" value="2"/>
</dbReference>
<sequence length="309" mass="36428">MQRLCPEYRRNDKECNGCGKKGHVMKNCWMKDKECYKCKDKGHLANMCNERKQSTKEVILGNRGIEEDNLDIISAIVDTECKHPIIKEKIPINIENKGHIRIKLRGIKNRENVWLTLKETNSILNEEKWKKACWRLHLQFGHCGFDKLQQMISKADFIFDLTSVNNTYLQFIINSCAVVMFIQDLPFNQVIRRVHRNFNMKLILLKICPIHSTCTIPVLYYTIPISKNLNLFLNIKINTNYKQEASRAHYCETTHLLLDFGASPILDQKHRLFTSRMIQRLPSDYKKLLAERRTGEQWHRFVMDRFAAI</sequence>
<keyword evidence="5" id="KW-1185">Reference proteome</keyword>
<evidence type="ECO:0000313" key="4">
    <source>
        <dbReference type="EMBL" id="KAB7501538.1"/>
    </source>
</evidence>
<dbReference type="AlphaFoldDB" id="A0A5N5T696"/>
<evidence type="ECO:0000313" key="5">
    <source>
        <dbReference type="Proteomes" id="UP000326759"/>
    </source>
</evidence>
<keyword evidence="1" id="KW-0479">Metal-binding</keyword>
<feature type="transmembrane region" description="Helical" evidence="2">
    <location>
        <begin position="202"/>
        <end position="223"/>
    </location>
</feature>
<accession>A0A5N5T696</accession>
<keyword evidence="2" id="KW-1133">Transmembrane helix</keyword>
<dbReference type="Pfam" id="PF00098">
    <property type="entry name" value="zf-CCHC"/>
    <property type="match status" value="1"/>
</dbReference>
<dbReference type="EMBL" id="SEYY01010275">
    <property type="protein sequence ID" value="KAB7501538.1"/>
    <property type="molecule type" value="Genomic_DNA"/>
</dbReference>
<dbReference type="GO" id="GO:0003676">
    <property type="term" value="F:nucleic acid binding"/>
    <property type="evidence" value="ECO:0007669"/>
    <property type="project" value="InterPro"/>
</dbReference>
<name>A0A5N5T696_9CRUS</name>
<keyword evidence="2" id="KW-0812">Transmembrane</keyword>
<dbReference type="Gene3D" id="4.10.60.10">
    <property type="entry name" value="Zinc finger, CCHC-type"/>
    <property type="match status" value="1"/>
</dbReference>
<keyword evidence="1" id="KW-0862">Zinc</keyword>
<protein>
    <recommendedName>
        <fullName evidence="3">CCHC-type domain-containing protein</fullName>
    </recommendedName>
</protein>
<comment type="caution">
    <text evidence="4">The sequence shown here is derived from an EMBL/GenBank/DDBJ whole genome shotgun (WGS) entry which is preliminary data.</text>
</comment>
<proteinExistence type="predicted"/>